<dbReference type="Pfam" id="PF04851">
    <property type="entry name" value="ResIII"/>
    <property type="match status" value="1"/>
</dbReference>
<keyword evidence="6" id="KW-1185">Reference proteome</keyword>
<reference evidence="5 6" key="1">
    <citation type="journal article" date="2019" name="Appl. Environ. Microbiol.">
        <title>Clostridium scindens ATCC 35704: integration of nutritional requirements, the complete genome sequence, and global transcriptional responses to bile acids.</title>
        <authorList>
            <person name="Devendran S."/>
            <person name="Shrestha R."/>
            <person name="Alves J.M.P."/>
            <person name="Wolf P.G."/>
            <person name="Ly L."/>
            <person name="Hernandez A.G."/>
            <person name="Mendez-Garcia C."/>
            <person name="Inboden A."/>
            <person name="Wiley J."/>
            <person name="Paul O."/>
            <person name="Allen A."/>
            <person name="Springer E."/>
            <person name="Wright C.L."/>
            <person name="Fields C.J."/>
            <person name="Daniel S.L."/>
            <person name="Ridlon J.M."/>
        </authorList>
    </citation>
    <scope>NUCLEOTIDE SEQUENCE [LARGE SCALE GENOMIC DNA]</scope>
    <source>
        <strain evidence="5 6">ATCC 35704</strain>
    </source>
</reference>
<dbReference type="eggNOG" id="COG1061">
    <property type="taxonomic scope" value="Bacteria"/>
</dbReference>
<dbReference type="Gene3D" id="3.40.50.300">
    <property type="entry name" value="P-loop containing nucleotide triphosphate hydrolases"/>
    <property type="match status" value="1"/>
</dbReference>
<evidence type="ECO:0000256" key="2">
    <source>
        <dbReference type="ARBA" id="ARBA00022801"/>
    </source>
</evidence>
<evidence type="ECO:0000256" key="4">
    <source>
        <dbReference type="ARBA" id="ARBA00022840"/>
    </source>
</evidence>
<dbReference type="Pfam" id="PF22548">
    <property type="entry name" value="AEP-TOTE"/>
    <property type="match status" value="1"/>
</dbReference>
<organism evidence="5 6">
    <name type="scientific">Clostridium scindens (strain ATCC 35704 / DSM 5676 / VPI 13733 / 19)</name>
    <dbReference type="NCBI Taxonomy" id="411468"/>
    <lineage>
        <taxon>Bacteria</taxon>
        <taxon>Bacillati</taxon>
        <taxon>Bacillota</taxon>
        <taxon>Clostridia</taxon>
        <taxon>Lachnospirales</taxon>
        <taxon>Lachnospiraceae</taxon>
    </lineage>
</organism>
<dbReference type="GO" id="GO:0003677">
    <property type="term" value="F:DNA binding"/>
    <property type="evidence" value="ECO:0007669"/>
    <property type="project" value="InterPro"/>
</dbReference>
<dbReference type="PROSITE" id="PS51192">
    <property type="entry name" value="HELICASE_ATP_BIND_1"/>
    <property type="match status" value="1"/>
</dbReference>
<dbReference type="eggNOG" id="COG4951">
    <property type="taxonomic scope" value="Bacteria"/>
</dbReference>
<dbReference type="HOGENOM" id="CLU_011771_1_0_9"/>
<keyword evidence="3" id="KW-0347">Helicase</keyword>
<dbReference type="RefSeq" id="WP_004607471.1">
    <property type="nucleotide sequence ID" value="NZ_CP036170.1"/>
</dbReference>
<evidence type="ECO:0000256" key="1">
    <source>
        <dbReference type="ARBA" id="ARBA00022741"/>
    </source>
</evidence>
<dbReference type="GeneID" id="62697970"/>
<proteinExistence type="predicted"/>
<dbReference type="InterPro" id="IPR006935">
    <property type="entry name" value="Helicase/UvrB_N"/>
</dbReference>
<dbReference type="InterPro" id="IPR054347">
    <property type="entry name" value="TOTE_primase"/>
</dbReference>
<dbReference type="KEGG" id="csci:HDCHBGLK_00707"/>
<evidence type="ECO:0000313" key="6">
    <source>
        <dbReference type="Proteomes" id="UP000289664"/>
    </source>
</evidence>
<dbReference type="Proteomes" id="UP000289664">
    <property type="component" value="Chromosome"/>
</dbReference>
<sequence>MRDALENITLLQKRMNELQLENQILKGILERSGISYINELKKYQYQEKTGLWEENQGGRIIHPSCITDEMANKFYGRFWGRQDVYSKRTVKKSTGEVGYFPQCNHFWKECCPRKYGKKIRCTDCPDRDWTKLKIAQIKSHLAGKDPYGNDVIGIYPLLPNGNCRFLAFDFDNHEKDAEKNDFANNGETWMEEVEAMRLICELNGIDPLVERSRSGRGAHVWIFFDKAVSASTARKFGNALLERGAETVNLKSFQYYDRMLPAQDSLPGGGLGNLIALPLQGRALLSGNSAFVDKDWNAYPDQWNVLWSKPGISAEFMETKIQEWTSTSIFYVESSGKDAETREKPWKNRARLLKSGVDGKLSLTLSDGIYVDTMNIQPAVQNQIRRMAAVSNPVFYKNMAMGLSNYDNARWIYMGKEHLSGYIEIPRGLYDELTEQCRKAGITYEITDERQPGRRIKAEFTGRLRPEQEPALEEMLRYDTGILNAATAFGKTVVCSAMIAERKVNTLILLESSSLIEQWEEALNSFLKIEEETPEYQTKTGRIRRRKSIIGKLQGAHDSMTGIIDIAMVGSLCKKGEFHEKLNDYGMVLVDECHHAASNTMANILNQVNARYVYGVTATPMRGDGLEKITYMLLGPIRYRYTAKAKAEAQGIEHLVFPRFTRAVAPRKIHRRNLW</sequence>
<dbReference type="InterPro" id="IPR027417">
    <property type="entry name" value="P-loop_NTPase"/>
</dbReference>
<accession>B0NG94</accession>
<dbReference type="STRING" id="411468.CLOSCI_02497"/>
<keyword evidence="1" id="KW-0547">Nucleotide-binding</keyword>
<dbReference type="SUPFAM" id="SSF52540">
    <property type="entry name" value="P-loop containing nucleoside triphosphate hydrolases"/>
    <property type="match status" value="1"/>
</dbReference>
<keyword evidence="4" id="KW-0067">ATP-binding</keyword>
<dbReference type="InterPro" id="IPR050615">
    <property type="entry name" value="ATP-dep_DNA_Helicase"/>
</dbReference>
<dbReference type="PANTHER" id="PTHR11274">
    <property type="entry name" value="RAD25/XP-B DNA REPAIR HELICASE"/>
    <property type="match status" value="1"/>
</dbReference>
<dbReference type="AlphaFoldDB" id="B0NG94"/>
<dbReference type="EMBL" id="CP036170">
    <property type="protein sequence ID" value="QBF73333.1"/>
    <property type="molecule type" value="Genomic_DNA"/>
</dbReference>
<dbReference type="InterPro" id="IPR014001">
    <property type="entry name" value="Helicase_ATP-bd"/>
</dbReference>
<dbReference type="GO" id="GO:0005524">
    <property type="term" value="F:ATP binding"/>
    <property type="evidence" value="ECO:0007669"/>
    <property type="project" value="UniProtKB-KW"/>
</dbReference>
<dbReference type="GO" id="GO:0004386">
    <property type="term" value="F:helicase activity"/>
    <property type="evidence" value="ECO:0007669"/>
    <property type="project" value="UniProtKB-KW"/>
</dbReference>
<gene>
    <name evidence="5" type="ORF">HDCHBGLK_00707</name>
</gene>
<evidence type="ECO:0000313" key="5">
    <source>
        <dbReference type="EMBL" id="QBF73333.1"/>
    </source>
</evidence>
<name>B0NG94_CLOS5</name>
<dbReference type="GO" id="GO:0016787">
    <property type="term" value="F:hydrolase activity"/>
    <property type="evidence" value="ECO:0007669"/>
    <property type="project" value="UniProtKB-KW"/>
</dbReference>
<keyword evidence="2" id="KW-0378">Hydrolase</keyword>
<dbReference type="SMART" id="SM00487">
    <property type="entry name" value="DEXDc"/>
    <property type="match status" value="1"/>
</dbReference>
<evidence type="ECO:0000256" key="3">
    <source>
        <dbReference type="ARBA" id="ARBA00022806"/>
    </source>
</evidence>
<dbReference type="PANTHER" id="PTHR11274:SF0">
    <property type="entry name" value="GENERAL TRANSCRIPTION AND DNA REPAIR FACTOR IIH HELICASE SUBUNIT XPB"/>
    <property type="match status" value="1"/>
</dbReference>
<protein>
    <submittedName>
        <fullName evidence="5">Uncharacterized protein</fullName>
    </submittedName>
</protein>